<dbReference type="SUPFAM" id="SSF48695">
    <property type="entry name" value="Multiheme cytochromes"/>
    <property type="match status" value="1"/>
</dbReference>
<proteinExistence type="predicted"/>
<evidence type="ECO:0000256" key="1">
    <source>
        <dbReference type="SAM" id="SignalP"/>
    </source>
</evidence>
<keyword evidence="3" id="KW-1185">Reference proteome</keyword>
<dbReference type="RefSeq" id="WP_136863688.1">
    <property type="nucleotide sequence ID" value="NZ_SWCJ01000008.1"/>
</dbReference>
<organism evidence="2 3">
    <name type="scientific">Ferrimonas aestuarii</name>
    <dbReference type="NCBI Taxonomy" id="2569539"/>
    <lineage>
        <taxon>Bacteria</taxon>
        <taxon>Pseudomonadati</taxon>
        <taxon>Pseudomonadota</taxon>
        <taxon>Gammaproteobacteria</taxon>
        <taxon>Alteromonadales</taxon>
        <taxon>Ferrimonadaceae</taxon>
        <taxon>Ferrimonas</taxon>
    </lineage>
</organism>
<feature type="chain" id="PRO_5020634133" evidence="1">
    <location>
        <begin position="21"/>
        <end position="684"/>
    </location>
</feature>
<accession>A0A4U1BN83</accession>
<dbReference type="Gene3D" id="3.90.10.10">
    <property type="entry name" value="Cytochrome C3"/>
    <property type="match status" value="1"/>
</dbReference>
<dbReference type="InterPro" id="IPR036280">
    <property type="entry name" value="Multihaem_cyt_sf"/>
</dbReference>
<dbReference type="Proteomes" id="UP000305675">
    <property type="component" value="Unassembled WGS sequence"/>
</dbReference>
<feature type="signal peptide" evidence="1">
    <location>
        <begin position="1"/>
        <end position="20"/>
    </location>
</feature>
<evidence type="ECO:0000313" key="2">
    <source>
        <dbReference type="EMBL" id="TKB54553.1"/>
    </source>
</evidence>
<dbReference type="AlphaFoldDB" id="A0A4U1BN83"/>
<dbReference type="OrthoDB" id="6245000at2"/>
<protein>
    <submittedName>
        <fullName evidence="2">Uncharacterized protein</fullName>
    </submittedName>
</protein>
<name>A0A4U1BN83_9GAMM</name>
<evidence type="ECO:0000313" key="3">
    <source>
        <dbReference type="Proteomes" id="UP000305675"/>
    </source>
</evidence>
<keyword evidence="1" id="KW-0732">Signal</keyword>
<gene>
    <name evidence="2" type="ORF">FCL42_12125</name>
</gene>
<comment type="caution">
    <text evidence="2">The sequence shown here is derived from an EMBL/GenBank/DDBJ whole genome shotgun (WGS) entry which is preliminary data.</text>
</comment>
<reference evidence="2 3" key="1">
    <citation type="submission" date="2019-04" db="EMBL/GenBank/DDBJ databases">
        <authorList>
            <person name="Hwang J.C."/>
        </authorList>
    </citation>
    <scope>NUCLEOTIDE SEQUENCE [LARGE SCALE GENOMIC DNA]</scope>
    <source>
        <strain evidence="2 3">IMCC35002</strain>
    </source>
</reference>
<dbReference type="PROSITE" id="PS51257">
    <property type="entry name" value="PROKAR_LIPOPROTEIN"/>
    <property type="match status" value="1"/>
</dbReference>
<dbReference type="EMBL" id="SWCJ01000008">
    <property type="protein sequence ID" value="TKB54553.1"/>
    <property type="molecule type" value="Genomic_DNA"/>
</dbReference>
<sequence length="684" mass="75504">MMRKRYSLLPALLCFGLAGCGSDSSSTPEVPEPPVDKPKNEAWNYIETPYSESFNSPMVAGKFDVFFGESEEKVIQYINQGSALAQQGDMSYDLNGDGWINRWDSSEAGARVELGLQVSTLGSEIDRVLKTNPDGLGAGTARPDIFVEGHYSVFDLLRYFVATRSDLRFDNVIKPTDSEYKTHEFTLSWDQNGDGDFTNDGVHSNSDLWHFQLMASNGDNKDYFGGLTFHMYSRMDEYWLKTGDVVRFLPTSEAMKGRRTLAWKHEIDKKAKNGGKVFADALRLIVDDHPDASPGDSGIIATQIEVRPFNLRSDVFQPGVIIGMDYFLSAAADYDVDLGFSFWPTLSTGVPFNSFVLSKGPLGQGGGFGNWFGRLIQNPGSMLGDFSTNPNCMHMNDQGGPSAAIGGTGMWTLGKAECDRWFNQHNGSGGYMTNTDHYTAVNNYGVDFLFLGFQQIIGNELDADKQLQVFVDQDKLLRSDFGNYDINSCKGGKCSTAVLRTLIPATESNPVGNAPVLDSSHFGWKIADCTQCHNEQRDPNGHGGASWPINTADGFDVQQPHYCATCHGSNGATARHNQETRCSFCHNAKNDANQDYAAVMPNHGEASAQFLLQPDDNRSNHDTVSYYFGEPHYETGQHYVPRAPTALDGEIELFGPLWVPHNNAYSLSKSFPGTYSCMTCHQPK</sequence>